<dbReference type="EMBL" id="JAGYWB010000003">
    <property type="protein sequence ID" value="KAI0526781.1"/>
    <property type="molecule type" value="Genomic_DNA"/>
</dbReference>
<sequence length="310" mass="34684">MHTGNQAEIFPVKLKQLGWSDAELHDAGKKPVKLSLEGELSNLLGDTIQKSEIGRKKRKALLLKQEGKLAEAKEELKQAKILEKQLEEQEFLVEASDSEDELYTLIQNMGNEIQDDLIASDDLPIDDNLEVTEDDMNDPEIGDALRLFGWSEQDDQHEQRDASESVPFDQEGLQAKILNLKEALSQKWAGNAPEAMALLKKAKLLELDLGTFQSDANMPEPKFSQGMRDNQINAPKRGRRGTKKGKVLEQQLEELENTAKKHVNIPTQKCMEPTHVQDSAIGTFDIGVDSAEIDVTEQDMHDPAMLCQST</sequence>
<proteinExistence type="predicted"/>
<dbReference type="AlphaFoldDB" id="A0A8T3C185"/>
<feature type="coiled-coil region" evidence="1">
    <location>
        <begin position="62"/>
        <end position="92"/>
    </location>
</feature>
<dbReference type="SMR" id="A0A8T3C185"/>
<keyword evidence="1" id="KW-0175">Coiled coil</keyword>
<dbReference type="PANTHER" id="PTHR47553">
    <property type="entry name" value="MYOSIN-11"/>
    <property type="match status" value="1"/>
</dbReference>
<gene>
    <name evidence="3" type="ORF">KFK09_002372</name>
</gene>
<dbReference type="Proteomes" id="UP000829196">
    <property type="component" value="Unassembled WGS sequence"/>
</dbReference>
<evidence type="ECO:0000256" key="1">
    <source>
        <dbReference type="SAM" id="Coils"/>
    </source>
</evidence>
<accession>A0A8T3C185</accession>
<feature type="region of interest" description="Disordered" evidence="2">
    <location>
        <begin position="218"/>
        <end position="244"/>
    </location>
</feature>
<dbReference type="OrthoDB" id="660555at2759"/>
<comment type="caution">
    <text evidence="3">The sequence shown here is derived from an EMBL/GenBank/DDBJ whole genome shotgun (WGS) entry which is preliminary data.</text>
</comment>
<reference evidence="3" key="1">
    <citation type="journal article" date="2022" name="Front. Genet.">
        <title>Chromosome-Scale Assembly of the Dendrobium nobile Genome Provides Insights Into the Molecular Mechanism of the Biosynthesis of the Medicinal Active Ingredient of Dendrobium.</title>
        <authorList>
            <person name="Xu Q."/>
            <person name="Niu S.-C."/>
            <person name="Li K.-L."/>
            <person name="Zheng P.-J."/>
            <person name="Zhang X.-J."/>
            <person name="Jia Y."/>
            <person name="Liu Y."/>
            <person name="Niu Y.-X."/>
            <person name="Yu L.-H."/>
            <person name="Chen D.-F."/>
            <person name="Zhang G.-Q."/>
        </authorList>
    </citation>
    <scope>NUCLEOTIDE SEQUENCE</scope>
    <source>
        <tissue evidence="3">Leaf</tissue>
    </source>
</reference>
<evidence type="ECO:0000313" key="4">
    <source>
        <dbReference type="Proteomes" id="UP000829196"/>
    </source>
</evidence>
<protein>
    <submittedName>
        <fullName evidence="3">Uncharacterized protein</fullName>
    </submittedName>
</protein>
<organism evidence="3 4">
    <name type="scientific">Dendrobium nobile</name>
    <name type="common">Orchid</name>
    <dbReference type="NCBI Taxonomy" id="94219"/>
    <lineage>
        <taxon>Eukaryota</taxon>
        <taxon>Viridiplantae</taxon>
        <taxon>Streptophyta</taxon>
        <taxon>Embryophyta</taxon>
        <taxon>Tracheophyta</taxon>
        <taxon>Spermatophyta</taxon>
        <taxon>Magnoliopsida</taxon>
        <taxon>Liliopsida</taxon>
        <taxon>Asparagales</taxon>
        <taxon>Orchidaceae</taxon>
        <taxon>Epidendroideae</taxon>
        <taxon>Malaxideae</taxon>
        <taxon>Dendrobiinae</taxon>
        <taxon>Dendrobium</taxon>
    </lineage>
</organism>
<dbReference type="PANTHER" id="PTHR47553:SF1">
    <property type="entry name" value="RING_FYVE_PHD ZINC FINGER SUPERFAMILY PROTEIN"/>
    <property type="match status" value="1"/>
</dbReference>
<evidence type="ECO:0000313" key="3">
    <source>
        <dbReference type="EMBL" id="KAI0526781.1"/>
    </source>
</evidence>
<evidence type="ECO:0000256" key="2">
    <source>
        <dbReference type="SAM" id="MobiDB-lite"/>
    </source>
</evidence>
<name>A0A8T3C185_DENNO</name>
<keyword evidence="4" id="KW-1185">Reference proteome</keyword>